<keyword evidence="12" id="KW-0175">Coiled coil</keyword>
<dbReference type="InterPro" id="IPR004358">
    <property type="entry name" value="Sig_transdc_His_kin-like_C"/>
</dbReference>
<sequence length="750" mass="81216">MLYEQAPVGLLLTVVNSFLVAFVISLTSTDVSLWSWFSAVSVIVLARLWLVIRYRRRSGTCSAQRWARLFAVGTVLSGAAWGSAVLMLPPNSIIHHLFLAFVIAGMVAGAIPSLSSYLPAYLGYMLLALLPLAERVAFMGGFIAQALLIMVVLFSLFLISSARRYHQTLIRSLELGYANADLVASLTREKERIGALNEDLRREIGDRRAIEQALVLAKEQAEAASQAKSRFVANMSHEIRTPMNGMLGMLEMLSQTRLNREQTAALQVVRRSAEGLLTVIDDILDVSKIESGKLELEEIPFDVRGLTEEVATLFSASARSKGLELACFFAPSAPAHVCGDPTRLRQILNNLLGNAIKFTHEGEVALRVEEAEASSPEANTVRLRFEVIDTGIGMSAEHMAHLFTPFHQADASTTRRFGGTGLGLAISKNLARLMGGDIEVASGLGRGSRFALVVPFTRQGEVEHPVRVADLTGRRALVVDDNETNRRVVGYYLRNWGVVTQCAATAAEGLRQLRAAVDEGQPFDVAILDLEMPDAEGFDLVRRIRTDSALAATRIMLLNSGGKTGLQDDLGGALVLAKPIRQQLLRDALLQALSGVAHGSSTGAPAQRPGAPSAGHGAPLLRGRVLLVEDNPINQQVALGLLRRLGLTPDVAETGAQGIAQATSADYDAILMDIQMPDMDGYETTRAIRAWEAVHHRRSVPIIAMTANTLEGDRERCLEAGMDDYLAKPVRLAGFAEVLGHWLEPAGDTT</sequence>
<dbReference type="SUPFAM" id="SSF55874">
    <property type="entry name" value="ATPase domain of HSP90 chaperone/DNA topoisomerase II/histidine kinase"/>
    <property type="match status" value="1"/>
</dbReference>
<evidence type="ECO:0000256" key="11">
    <source>
        <dbReference type="PROSITE-ProRule" id="PRU00169"/>
    </source>
</evidence>
<dbReference type="Proteomes" id="UP000010816">
    <property type="component" value="Chromosome"/>
</dbReference>
<proteinExistence type="predicted"/>
<dbReference type="CDD" id="cd17546">
    <property type="entry name" value="REC_hyHK_CKI1_RcsC-like"/>
    <property type="match status" value="1"/>
</dbReference>
<keyword evidence="13" id="KW-1133">Transmembrane helix</keyword>
<evidence type="ECO:0000259" key="15">
    <source>
        <dbReference type="PROSITE" id="PS50110"/>
    </source>
</evidence>
<protein>
    <recommendedName>
        <fullName evidence="10">Sensory/regulatory protein RpfC</fullName>
        <ecNumber evidence="2">2.7.13.3</ecNumber>
    </recommendedName>
</protein>
<dbReference type="PATRIC" id="fig|765912.4.peg.524"/>
<comment type="subunit">
    <text evidence="9">At low DSF concentrations, interacts with RpfF.</text>
</comment>
<dbReference type="CDD" id="cd16922">
    <property type="entry name" value="HATPase_EvgS-ArcB-TorS-like"/>
    <property type="match status" value="1"/>
</dbReference>
<dbReference type="SUPFAM" id="SSF52172">
    <property type="entry name" value="CheY-like"/>
    <property type="match status" value="2"/>
</dbReference>
<evidence type="ECO:0000256" key="3">
    <source>
        <dbReference type="ARBA" id="ARBA00022553"/>
    </source>
</evidence>
<keyword evidence="13" id="KW-0812">Transmembrane</keyword>
<dbReference type="InterPro" id="IPR036097">
    <property type="entry name" value="HisK_dim/P_sf"/>
</dbReference>
<dbReference type="SMART" id="SM00448">
    <property type="entry name" value="REC"/>
    <property type="match status" value="2"/>
</dbReference>
<feature type="transmembrane region" description="Helical" evidence="13">
    <location>
        <begin position="136"/>
        <end position="159"/>
    </location>
</feature>
<dbReference type="KEGG" id="tmb:Thimo_0540"/>
<dbReference type="eggNOG" id="COG0642">
    <property type="taxonomic scope" value="Bacteria"/>
</dbReference>
<dbReference type="InterPro" id="IPR001789">
    <property type="entry name" value="Sig_transdc_resp-reg_receiver"/>
</dbReference>
<keyword evidence="3 11" id="KW-0597">Phosphoprotein</keyword>
<dbReference type="Gene3D" id="3.40.50.2300">
    <property type="match status" value="2"/>
</dbReference>
<dbReference type="CDD" id="cd00082">
    <property type="entry name" value="HisKA"/>
    <property type="match status" value="1"/>
</dbReference>
<keyword evidence="8" id="KW-0902">Two-component regulatory system</keyword>
<dbReference type="SMART" id="SM00388">
    <property type="entry name" value="HisKA"/>
    <property type="match status" value="1"/>
</dbReference>
<dbReference type="PROSITE" id="PS50109">
    <property type="entry name" value="HIS_KIN"/>
    <property type="match status" value="1"/>
</dbReference>
<dbReference type="OrthoDB" id="5563233at2"/>
<feature type="domain" description="Response regulatory" evidence="15">
    <location>
        <begin position="624"/>
        <end position="743"/>
    </location>
</feature>
<evidence type="ECO:0000313" key="17">
    <source>
        <dbReference type="Proteomes" id="UP000010816"/>
    </source>
</evidence>
<dbReference type="SMART" id="SM00387">
    <property type="entry name" value="HATPase_c"/>
    <property type="match status" value="1"/>
</dbReference>
<keyword evidence="17" id="KW-1185">Reference proteome</keyword>
<evidence type="ECO:0000256" key="1">
    <source>
        <dbReference type="ARBA" id="ARBA00000085"/>
    </source>
</evidence>
<evidence type="ECO:0000256" key="7">
    <source>
        <dbReference type="ARBA" id="ARBA00022840"/>
    </source>
</evidence>
<feature type="domain" description="Response regulatory" evidence="15">
    <location>
        <begin position="475"/>
        <end position="593"/>
    </location>
</feature>
<dbReference type="HOGENOM" id="CLU_000445_114_75_6"/>
<dbReference type="Pfam" id="PF00072">
    <property type="entry name" value="Response_reg"/>
    <property type="match status" value="2"/>
</dbReference>
<keyword evidence="4" id="KW-0808">Transferase</keyword>
<dbReference type="PANTHER" id="PTHR45339">
    <property type="entry name" value="HYBRID SIGNAL TRANSDUCTION HISTIDINE KINASE J"/>
    <property type="match status" value="1"/>
</dbReference>
<name>L0GUA2_9GAMM</name>
<dbReference type="GO" id="GO:0005524">
    <property type="term" value="F:ATP binding"/>
    <property type="evidence" value="ECO:0007669"/>
    <property type="project" value="UniProtKB-KW"/>
</dbReference>
<dbReference type="Pfam" id="PF00512">
    <property type="entry name" value="HisKA"/>
    <property type="match status" value="1"/>
</dbReference>
<dbReference type="InterPro" id="IPR003594">
    <property type="entry name" value="HATPase_dom"/>
</dbReference>
<dbReference type="RefSeq" id="WP_015279540.1">
    <property type="nucleotide sequence ID" value="NC_019940.1"/>
</dbReference>
<keyword evidence="13" id="KW-0472">Membrane</keyword>
<keyword evidence="7" id="KW-0067">ATP-binding</keyword>
<dbReference type="SUPFAM" id="SSF47384">
    <property type="entry name" value="Homodimeric domain of signal transducing histidine kinase"/>
    <property type="match status" value="1"/>
</dbReference>
<dbReference type="PANTHER" id="PTHR45339:SF1">
    <property type="entry name" value="HYBRID SIGNAL TRANSDUCTION HISTIDINE KINASE J"/>
    <property type="match status" value="1"/>
</dbReference>
<evidence type="ECO:0000256" key="13">
    <source>
        <dbReference type="SAM" id="Phobius"/>
    </source>
</evidence>
<feature type="transmembrane region" description="Helical" evidence="13">
    <location>
        <begin position="7"/>
        <end position="27"/>
    </location>
</feature>
<dbReference type="Gene3D" id="1.10.287.130">
    <property type="match status" value="1"/>
</dbReference>
<organism evidence="16 17">
    <name type="scientific">Thioflavicoccus mobilis 8321</name>
    <dbReference type="NCBI Taxonomy" id="765912"/>
    <lineage>
        <taxon>Bacteria</taxon>
        <taxon>Pseudomonadati</taxon>
        <taxon>Pseudomonadota</taxon>
        <taxon>Gammaproteobacteria</taxon>
        <taxon>Chromatiales</taxon>
        <taxon>Chromatiaceae</taxon>
        <taxon>Thioflavicoccus</taxon>
    </lineage>
</organism>
<evidence type="ECO:0000256" key="12">
    <source>
        <dbReference type="SAM" id="Coils"/>
    </source>
</evidence>
<reference evidence="16 17" key="1">
    <citation type="submission" date="2011-09" db="EMBL/GenBank/DDBJ databases">
        <title>Complete sequence of chromosome of Thioflavicoccus mobilis 8321.</title>
        <authorList>
            <consortium name="US DOE Joint Genome Institute"/>
            <person name="Lucas S."/>
            <person name="Han J."/>
            <person name="Lapidus A."/>
            <person name="Cheng J.-F."/>
            <person name="Goodwin L."/>
            <person name="Pitluck S."/>
            <person name="Peters L."/>
            <person name="Ovchinnikova G."/>
            <person name="Lu M."/>
            <person name="Detter J.C."/>
            <person name="Han C."/>
            <person name="Tapia R."/>
            <person name="Land M."/>
            <person name="Hauser L."/>
            <person name="Kyrpides N."/>
            <person name="Ivanova N."/>
            <person name="Pagani I."/>
            <person name="Vogl K."/>
            <person name="Liu Z."/>
            <person name="Imhoff J."/>
            <person name="Thiel V."/>
            <person name="Frigaard N.-U."/>
            <person name="Bryant D."/>
            <person name="Woyke T."/>
        </authorList>
    </citation>
    <scope>NUCLEOTIDE SEQUENCE [LARGE SCALE GENOMIC DNA]</scope>
    <source>
        <strain evidence="16 17">8321</strain>
    </source>
</reference>
<dbReference type="InterPro" id="IPR036890">
    <property type="entry name" value="HATPase_C_sf"/>
</dbReference>
<accession>L0GUA2</accession>
<dbReference type="STRING" id="765912.Thimo_0540"/>
<dbReference type="GO" id="GO:0000155">
    <property type="term" value="F:phosphorelay sensor kinase activity"/>
    <property type="evidence" value="ECO:0007669"/>
    <property type="project" value="InterPro"/>
</dbReference>
<dbReference type="FunFam" id="3.30.565.10:FF:000010">
    <property type="entry name" value="Sensor histidine kinase RcsC"/>
    <property type="match status" value="1"/>
</dbReference>
<dbReference type="PRINTS" id="PR00344">
    <property type="entry name" value="BCTRLSENSOR"/>
</dbReference>
<comment type="catalytic activity">
    <reaction evidence="1">
        <text>ATP + protein L-histidine = ADP + protein N-phospho-L-histidine.</text>
        <dbReference type="EC" id="2.7.13.3"/>
    </reaction>
</comment>
<feature type="transmembrane region" description="Helical" evidence="13">
    <location>
        <begin position="66"/>
        <end position="87"/>
    </location>
</feature>
<evidence type="ECO:0000256" key="4">
    <source>
        <dbReference type="ARBA" id="ARBA00022679"/>
    </source>
</evidence>
<evidence type="ECO:0000256" key="9">
    <source>
        <dbReference type="ARBA" id="ARBA00064003"/>
    </source>
</evidence>
<feature type="transmembrane region" description="Helical" evidence="13">
    <location>
        <begin position="33"/>
        <end position="54"/>
    </location>
</feature>
<dbReference type="InterPro" id="IPR003661">
    <property type="entry name" value="HisK_dim/P_dom"/>
</dbReference>
<evidence type="ECO:0000259" key="14">
    <source>
        <dbReference type="PROSITE" id="PS50109"/>
    </source>
</evidence>
<dbReference type="AlphaFoldDB" id="L0GUA2"/>
<keyword evidence="5" id="KW-0547">Nucleotide-binding</keyword>
<evidence type="ECO:0000256" key="6">
    <source>
        <dbReference type="ARBA" id="ARBA00022777"/>
    </source>
</evidence>
<dbReference type="InterPro" id="IPR005467">
    <property type="entry name" value="His_kinase_dom"/>
</dbReference>
<feature type="domain" description="Histidine kinase" evidence="14">
    <location>
        <begin position="234"/>
        <end position="458"/>
    </location>
</feature>
<keyword evidence="6 16" id="KW-0418">Kinase</keyword>
<dbReference type="InterPro" id="IPR011006">
    <property type="entry name" value="CheY-like_superfamily"/>
</dbReference>
<evidence type="ECO:0000256" key="8">
    <source>
        <dbReference type="ARBA" id="ARBA00023012"/>
    </source>
</evidence>
<dbReference type="EMBL" id="CP003051">
    <property type="protein sequence ID" value="AGA89392.1"/>
    <property type="molecule type" value="Genomic_DNA"/>
</dbReference>
<feature type="transmembrane region" description="Helical" evidence="13">
    <location>
        <begin position="93"/>
        <end position="115"/>
    </location>
</feature>
<feature type="coiled-coil region" evidence="12">
    <location>
        <begin position="183"/>
        <end position="227"/>
    </location>
</feature>
<dbReference type="FunFam" id="1.10.287.130:FF:000002">
    <property type="entry name" value="Two-component osmosensing histidine kinase"/>
    <property type="match status" value="1"/>
</dbReference>
<dbReference type="Gene3D" id="3.30.565.10">
    <property type="entry name" value="Histidine kinase-like ATPase, C-terminal domain"/>
    <property type="match status" value="1"/>
</dbReference>
<gene>
    <name evidence="16" type="ORF">Thimo_0540</name>
</gene>
<evidence type="ECO:0000256" key="5">
    <source>
        <dbReference type="ARBA" id="ARBA00022741"/>
    </source>
</evidence>
<dbReference type="EC" id="2.7.13.3" evidence="2"/>
<evidence type="ECO:0000256" key="2">
    <source>
        <dbReference type="ARBA" id="ARBA00012438"/>
    </source>
</evidence>
<evidence type="ECO:0000313" key="16">
    <source>
        <dbReference type="EMBL" id="AGA89392.1"/>
    </source>
</evidence>
<dbReference type="PROSITE" id="PS50110">
    <property type="entry name" value="RESPONSE_REGULATORY"/>
    <property type="match status" value="2"/>
</dbReference>
<dbReference type="eggNOG" id="COG0784">
    <property type="taxonomic scope" value="Bacteria"/>
</dbReference>
<evidence type="ECO:0000256" key="10">
    <source>
        <dbReference type="ARBA" id="ARBA00068150"/>
    </source>
</evidence>
<feature type="modified residue" description="4-aspartylphosphate" evidence="11">
    <location>
        <position position="673"/>
    </location>
</feature>
<dbReference type="Pfam" id="PF02518">
    <property type="entry name" value="HATPase_c"/>
    <property type="match status" value="1"/>
</dbReference>
<feature type="modified residue" description="4-aspartylphosphate" evidence="11">
    <location>
        <position position="529"/>
    </location>
</feature>